<dbReference type="AlphaFoldDB" id="A0A847U4U2"/>
<evidence type="ECO:0000313" key="1">
    <source>
        <dbReference type="EMBL" id="NLV08345.1"/>
    </source>
</evidence>
<dbReference type="CDD" id="cd00090">
    <property type="entry name" value="HTH_ARSR"/>
    <property type="match status" value="1"/>
</dbReference>
<dbReference type="Gene3D" id="1.10.10.10">
    <property type="entry name" value="Winged helix-like DNA-binding domain superfamily/Winged helix DNA-binding domain"/>
    <property type="match status" value="1"/>
</dbReference>
<comment type="caution">
    <text evidence="1">The sequence shown here is derived from an EMBL/GenBank/DDBJ whole genome shotgun (WGS) entry which is preliminary data.</text>
</comment>
<dbReference type="OrthoDB" id="189973at2157"/>
<accession>A0A847U4U2</accession>
<dbReference type="InterPro" id="IPR036388">
    <property type="entry name" value="WH-like_DNA-bd_sf"/>
</dbReference>
<organism evidence="1 2">
    <name type="scientific">Halomicrobium mukohataei</name>
    <dbReference type="NCBI Taxonomy" id="57705"/>
    <lineage>
        <taxon>Archaea</taxon>
        <taxon>Methanobacteriati</taxon>
        <taxon>Methanobacteriota</taxon>
        <taxon>Stenosarchaea group</taxon>
        <taxon>Halobacteria</taxon>
        <taxon>Halobacteriales</taxon>
        <taxon>Haloarculaceae</taxon>
        <taxon>Halomicrobium</taxon>
    </lineage>
</organism>
<gene>
    <name evidence="1" type="ORF">GOC74_00085</name>
</gene>
<protein>
    <submittedName>
        <fullName evidence="1">HTH domain-containing protein</fullName>
    </submittedName>
</protein>
<dbReference type="SUPFAM" id="SSF46785">
    <property type="entry name" value="Winged helix' DNA-binding domain"/>
    <property type="match status" value="1"/>
</dbReference>
<sequence>MHPTELTETLDMSRQGVYKRLKDLEEQGLLKSKKAADTRNWWITDEGRRYLSEKS</sequence>
<name>A0A847U4U2_9EURY</name>
<dbReference type="EMBL" id="WOYG01000001">
    <property type="protein sequence ID" value="NLV08345.1"/>
    <property type="molecule type" value="Genomic_DNA"/>
</dbReference>
<evidence type="ECO:0000313" key="2">
    <source>
        <dbReference type="Proteomes" id="UP000608662"/>
    </source>
</evidence>
<proteinExistence type="predicted"/>
<dbReference type="Proteomes" id="UP000608662">
    <property type="component" value="Unassembled WGS sequence"/>
</dbReference>
<dbReference type="InterPro" id="IPR011991">
    <property type="entry name" value="ArsR-like_HTH"/>
</dbReference>
<dbReference type="InterPro" id="IPR036390">
    <property type="entry name" value="WH_DNA-bd_sf"/>
</dbReference>
<reference evidence="1" key="1">
    <citation type="submission" date="2019-12" db="EMBL/GenBank/DDBJ databases">
        <title>Whole-genome sequence of Halomicrobium mukohataei pws1.</title>
        <authorList>
            <person name="Verma D.K."/>
            <person name="Gopal K."/>
            <person name="Prasad E.S."/>
        </authorList>
    </citation>
    <scope>NUCLEOTIDE SEQUENCE</scope>
    <source>
        <strain evidence="1">Pws1</strain>
    </source>
</reference>